<gene>
    <name evidence="2" type="ORF">H312_01312</name>
</gene>
<dbReference type="AlphaFoldDB" id="A0A059F220"/>
<sequence length="255" mass="29563">MFIYFINYLHAFKENSPVIFTEKETTDYQLTATPTKTLRLQKIPFTTTYSQLEDNIAHIEPVKKDKYRIRFGENKYMFKKKKEYGVVAINLDNPIVKTYGEQGFLWKLKPQKNDIYVFENDGRCLTKAGKLSDGNAFYLHSKPCKKNDNLQEFRVYDVTIKKVKAEDTPTVPPPEEEKIQDSTPAINKNTEDISPSAKESKPDLSEEIRDDKEKDEKNINLNIFVSGKNSHHSKKRHNRIKVDEADLDGIPLVLN</sequence>
<dbReference type="OrthoDB" id="10319307at2759"/>
<feature type="compositionally biased region" description="Basic residues" evidence="1">
    <location>
        <begin position="229"/>
        <end position="238"/>
    </location>
</feature>
<keyword evidence="3" id="KW-1185">Reference proteome</keyword>
<evidence type="ECO:0008006" key="4">
    <source>
        <dbReference type="Google" id="ProtNLM"/>
    </source>
</evidence>
<organism evidence="2 3">
    <name type="scientific">Anncaliia algerae PRA339</name>
    <dbReference type="NCBI Taxonomy" id="1288291"/>
    <lineage>
        <taxon>Eukaryota</taxon>
        <taxon>Fungi</taxon>
        <taxon>Fungi incertae sedis</taxon>
        <taxon>Microsporidia</taxon>
        <taxon>Tubulinosematoidea</taxon>
        <taxon>Tubulinosematidae</taxon>
        <taxon>Anncaliia</taxon>
    </lineage>
</organism>
<name>A0A059F220_9MICR</name>
<reference evidence="3" key="1">
    <citation type="submission" date="2013-02" db="EMBL/GenBank/DDBJ databases">
        <authorList>
            <consortium name="The Broad Institute Genome Sequencing Platform"/>
            <person name="Cuomo C."/>
            <person name="Becnel J."/>
            <person name="Sanscrainte N."/>
            <person name="Walker B."/>
            <person name="Young S.K."/>
            <person name="Zeng Q."/>
            <person name="Gargeya S."/>
            <person name="Fitzgerald M."/>
            <person name="Haas B."/>
            <person name="Abouelleil A."/>
            <person name="Alvarado L."/>
            <person name="Arachchi H.M."/>
            <person name="Berlin A.M."/>
            <person name="Chapman S.B."/>
            <person name="Dewar J."/>
            <person name="Goldberg J."/>
            <person name="Griggs A."/>
            <person name="Gujja S."/>
            <person name="Hansen M."/>
            <person name="Howarth C."/>
            <person name="Imamovic A."/>
            <person name="Larimer J."/>
            <person name="McCowan C."/>
            <person name="Murphy C."/>
            <person name="Neiman D."/>
            <person name="Pearson M."/>
            <person name="Priest M."/>
            <person name="Roberts A."/>
            <person name="Saif S."/>
            <person name="Shea T."/>
            <person name="Sisk P."/>
            <person name="Sykes S."/>
            <person name="Wortman J."/>
            <person name="Nusbaum C."/>
            <person name="Birren B."/>
        </authorList>
    </citation>
    <scope>NUCLEOTIDE SEQUENCE [LARGE SCALE GENOMIC DNA]</scope>
    <source>
        <strain evidence="3">PRA339</strain>
    </source>
</reference>
<evidence type="ECO:0000313" key="2">
    <source>
        <dbReference type="EMBL" id="KCZ81235.1"/>
    </source>
</evidence>
<feature type="region of interest" description="Disordered" evidence="1">
    <location>
        <begin position="166"/>
        <end position="238"/>
    </location>
</feature>
<accession>A0A059F220</accession>
<dbReference type="HOGENOM" id="CLU_1271995_0_0_1"/>
<dbReference type="Proteomes" id="UP000030655">
    <property type="component" value="Unassembled WGS sequence"/>
</dbReference>
<feature type="compositionally biased region" description="Basic and acidic residues" evidence="1">
    <location>
        <begin position="198"/>
        <end position="218"/>
    </location>
</feature>
<dbReference type="VEuPathDB" id="MicrosporidiaDB:H312_01312"/>
<proteinExistence type="predicted"/>
<reference evidence="2 3" key="2">
    <citation type="submission" date="2014-03" db="EMBL/GenBank/DDBJ databases">
        <title>The Genome Sequence of Anncaliia algerae insect isolate PRA339.</title>
        <authorList>
            <consortium name="The Broad Institute Genome Sequencing Platform"/>
            <consortium name="The Broad Institute Genome Sequencing Center for Infectious Disease"/>
            <person name="Cuomo C."/>
            <person name="Becnel J."/>
            <person name="Sanscrainte N."/>
            <person name="Walker B."/>
            <person name="Young S.K."/>
            <person name="Zeng Q."/>
            <person name="Gargeya S."/>
            <person name="Fitzgerald M."/>
            <person name="Haas B."/>
            <person name="Abouelleil A."/>
            <person name="Alvarado L."/>
            <person name="Arachchi H.M."/>
            <person name="Berlin A.M."/>
            <person name="Chapman S.B."/>
            <person name="Dewar J."/>
            <person name="Goldberg J."/>
            <person name="Griggs A."/>
            <person name="Gujja S."/>
            <person name="Hansen M."/>
            <person name="Howarth C."/>
            <person name="Imamovic A."/>
            <person name="Larimer J."/>
            <person name="McCowan C."/>
            <person name="Murphy C."/>
            <person name="Neiman D."/>
            <person name="Pearson M."/>
            <person name="Priest M."/>
            <person name="Roberts A."/>
            <person name="Saif S."/>
            <person name="Shea T."/>
            <person name="Sisk P."/>
            <person name="Sykes S."/>
            <person name="Wortman J."/>
            <person name="Nusbaum C."/>
            <person name="Birren B."/>
        </authorList>
    </citation>
    <scope>NUCLEOTIDE SEQUENCE [LARGE SCALE GENOMIC DNA]</scope>
    <source>
        <strain evidence="2 3">PRA339</strain>
    </source>
</reference>
<protein>
    <recommendedName>
        <fullName evidence="4">Ricin B lectin domain-containing protein</fullName>
    </recommendedName>
</protein>
<evidence type="ECO:0000256" key="1">
    <source>
        <dbReference type="SAM" id="MobiDB-lite"/>
    </source>
</evidence>
<dbReference type="EMBL" id="KK365146">
    <property type="protein sequence ID" value="KCZ81235.1"/>
    <property type="molecule type" value="Genomic_DNA"/>
</dbReference>
<evidence type="ECO:0000313" key="3">
    <source>
        <dbReference type="Proteomes" id="UP000030655"/>
    </source>
</evidence>